<evidence type="ECO:0000313" key="1">
    <source>
        <dbReference type="EMBL" id="OGD74858.1"/>
    </source>
</evidence>
<protein>
    <submittedName>
        <fullName evidence="1">Uncharacterized protein</fullName>
    </submittedName>
</protein>
<comment type="caution">
    <text evidence="1">The sequence shown here is derived from an EMBL/GenBank/DDBJ whole genome shotgun (WGS) entry which is preliminary data.</text>
</comment>
<proteinExistence type="predicted"/>
<dbReference type="AlphaFoldDB" id="A0A1F5F5E1"/>
<accession>A0A1F5F5E1</accession>
<dbReference type="Proteomes" id="UP000176191">
    <property type="component" value="Unassembled WGS sequence"/>
</dbReference>
<organism evidence="1 2">
    <name type="scientific">Candidatus Collierbacteria bacterium RIFOXYA2_FULL_46_10</name>
    <dbReference type="NCBI Taxonomy" id="1817726"/>
    <lineage>
        <taxon>Bacteria</taxon>
        <taxon>Candidatus Collieribacteriota</taxon>
    </lineage>
</organism>
<evidence type="ECO:0000313" key="2">
    <source>
        <dbReference type="Proteomes" id="UP000176191"/>
    </source>
</evidence>
<name>A0A1F5F5E1_9BACT</name>
<sequence>MVKYREYFKKMCVENKTLFDEFLFIHNLYQANKYANQVVFNEKGALVRRLVEDWDRRLCTHMEKGNNATYSARLSEKFWGEVRKLFPLIDFVGATIK</sequence>
<reference evidence="1 2" key="1">
    <citation type="journal article" date="2016" name="Nat. Commun.">
        <title>Thousands of microbial genomes shed light on interconnected biogeochemical processes in an aquifer system.</title>
        <authorList>
            <person name="Anantharaman K."/>
            <person name="Brown C.T."/>
            <person name="Hug L.A."/>
            <person name="Sharon I."/>
            <person name="Castelle C.J."/>
            <person name="Probst A.J."/>
            <person name="Thomas B.C."/>
            <person name="Singh A."/>
            <person name="Wilkins M.J."/>
            <person name="Karaoz U."/>
            <person name="Brodie E.L."/>
            <person name="Williams K.H."/>
            <person name="Hubbard S.S."/>
            <person name="Banfield J.F."/>
        </authorList>
    </citation>
    <scope>NUCLEOTIDE SEQUENCE [LARGE SCALE GENOMIC DNA]</scope>
</reference>
<dbReference type="EMBL" id="MFAK01000023">
    <property type="protein sequence ID" value="OGD74858.1"/>
    <property type="molecule type" value="Genomic_DNA"/>
</dbReference>
<gene>
    <name evidence="1" type="ORF">A2228_03310</name>
</gene>